<comment type="similarity">
    <text evidence="5">Belongs to the SAT4 family.</text>
</comment>
<sequence>MADTAGLPAGLHVLIARNGGLHPPPDILQSWPLPNFKNPDERGWEAPTVLIIVMGLTFLIYIARMWARLALTKNAGLDDILMSLAMLPVLGLTISVILAIKVYGFQWHVWDQTNKSQITTREITMAIELNYITSTTLIKVAILVFYHRITRTLRNTFVYSVWGMIAFCVVPSIIFAFLIIFTCTPVEGFFRLFDISWKLQNDLRCQNEAFIIVACAIVGTIQDFFLCLLPIILVWNLNMSTRQKVALCGIFGVGMITCVCGILRTYYATYVYFYTYDITWHAYHGWIWTALEADIGVMCASAPALKVFFKRYFTSSTMSNGYSSFGTRKTPRPLSQSRGQASRYPITTSRADHSGVHEPALFQGIKVSQGLDIHVEETDDII</sequence>
<comment type="subcellular location">
    <subcellularLocation>
        <location evidence="1">Membrane</location>
        <topology evidence="1">Multi-pass membrane protein</topology>
    </subcellularLocation>
</comment>
<feature type="transmembrane region" description="Helical" evidence="7">
    <location>
        <begin position="286"/>
        <end position="309"/>
    </location>
</feature>
<feature type="transmembrane region" description="Helical" evidence="7">
    <location>
        <begin position="84"/>
        <end position="103"/>
    </location>
</feature>
<dbReference type="EMBL" id="ML979137">
    <property type="protein sequence ID" value="KAF1914747.1"/>
    <property type="molecule type" value="Genomic_DNA"/>
</dbReference>
<dbReference type="GO" id="GO:0016020">
    <property type="term" value="C:membrane"/>
    <property type="evidence" value="ECO:0007669"/>
    <property type="project" value="UniProtKB-SubCell"/>
</dbReference>
<evidence type="ECO:0000256" key="4">
    <source>
        <dbReference type="ARBA" id="ARBA00023136"/>
    </source>
</evidence>
<evidence type="ECO:0000256" key="3">
    <source>
        <dbReference type="ARBA" id="ARBA00022989"/>
    </source>
</evidence>
<proteinExistence type="inferred from homology"/>
<evidence type="ECO:0000256" key="7">
    <source>
        <dbReference type="SAM" id="Phobius"/>
    </source>
</evidence>
<name>A0A6A5QKZ4_AMPQU</name>
<feature type="transmembrane region" description="Helical" evidence="7">
    <location>
        <begin position="157"/>
        <end position="181"/>
    </location>
</feature>
<organism evidence="9 10">
    <name type="scientific">Ampelomyces quisqualis</name>
    <name type="common">Powdery mildew agent</name>
    <dbReference type="NCBI Taxonomy" id="50730"/>
    <lineage>
        <taxon>Eukaryota</taxon>
        <taxon>Fungi</taxon>
        <taxon>Dikarya</taxon>
        <taxon>Ascomycota</taxon>
        <taxon>Pezizomycotina</taxon>
        <taxon>Dothideomycetes</taxon>
        <taxon>Pleosporomycetidae</taxon>
        <taxon>Pleosporales</taxon>
        <taxon>Pleosporineae</taxon>
        <taxon>Phaeosphaeriaceae</taxon>
        <taxon>Ampelomyces</taxon>
    </lineage>
</organism>
<dbReference type="Proteomes" id="UP000800096">
    <property type="component" value="Unassembled WGS sequence"/>
</dbReference>
<dbReference type="OrthoDB" id="5329176at2759"/>
<evidence type="ECO:0000313" key="9">
    <source>
        <dbReference type="EMBL" id="KAF1914747.1"/>
    </source>
</evidence>
<evidence type="ECO:0000256" key="1">
    <source>
        <dbReference type="ARBA" id="ARBA00004141"/>
    </source>
</evidence>
<evidence type="ECO:0000256" key="2">
    <source>
        <dbReference type="ARBA" id="ARBA00022692"/>
    </source>
</evidence>
<dbReference type="InterPro" id="IPR049326">
    <property type="entry name" value="Rhodopsin_dom_fungi"/>
</dbReference>
<feature type="transmembrane region" description="Helical" evidence="7">
    <location>
        <begin position="209"/>
        <end position="233"/>
    </location>
</feature>
<evidence type="ECO:0000313" key="10">
    <source>
        <dbReference type="Proteomes" id="UP000800096"/>
    </source>
</evidence>
<evidence type="ECO:0000256" key="6">
    <source>
        <dbReference type="SAM" id="MobiDB-lite"/>
    </source>
</evidence>
<dbReference type="PANTHER" id="PTHR33048:SF129">
    <property type="entry name" value="INTEGRAL MEMBRANE PROTEIN-RELATED"/>
    <property type="match status" value="1"/>
</dbReference>
<dbReference type="PANTHER" id="PTHR33048">
    <property type="entry name" value="PTH11-LIKE INTEGRAL MEMBRANE PROTEIN (AFU_ORTHOLOGUE AFUA_5G11245)"/>
    <property type="match status" value="1"/>
</dbReference>
<dbReference type="InterPro" id="IPR052337">
    <property type="entry name" value="SAT4-like"/>
</dbReference>
<protein>
    <recommendedName>
        <fullName evidence="8">Rhodopsin domain-containing protein</fullName>
    </recommendedName>
</protein>
<keyword evidence="4 7" id="KW-0472">Membrane</keyword>
<evidence type="ECO:0000259" key="8">
    <source>
        <dbReference type="Pfam" id="PF20684"/>
    </source>
</evidence>
<accession>A0A6A5QKZ4</accession>
<dbReference type="Pfam" id="PF20684">
    <property type="entry name" value="Fung_rhodopsin"/>
    <property type="match status" value="1"/>
</dbReference>
<feature type="transmembrane region" description="Helical" evidence="7">
    <location>
        <begin position="245"/>
        <end position="266"/>
    </location>
</feature>
<feature type="transmembrane region" description="Helical" evidence="7">
    <location>
        <begin position="123"/>
        <end position="145"/>
    </location>
</feature>
<feature type="domain" description="Rhodopsin" evidence="8">
    <location>
        <begin position="63"/>
        <end position="311"/>
    </location>
</feature>
<feature type="transmembrane region" description="Helical" evidence="7">
    <location>
        <begin position="44"/>
        <end position="63"/>
    </location>
</feature>
<keyword evidence="10" id="KW-1185">Reference proteome</keyword>
<dbReference type="AlphaFoldDB" id="A0A6A5QKZ4"/>
<reference evidence="9" key="1">
    <citation type="journal article" date="2020" name="Stud. Mycol.">
        <title>101 Dothideomycetes genomes: a test case for predicting lifestyles and emergence of pathogens.</title>
        <authorList>
            <person name="Haridas S."/>
            <person name="Albert R."/>
            <person name="Binder M."/>
            <person name="Bloem J."/>
            <person name="Labutti K."/>
            <person name="Salamov A."/>
            <person name="Andreopoulos B."/>
            <person name="Baker S."/>
            <person name="Barry K."/>
            <person name="Bills G."/>
            <person name="Bluhm B."/>
            <person name="Cannon C."/>
            <person name="Castanera R."/>
            <person name="Culley D."/>
            <person name="Daum C."/>
            <person name="Ezra D."/>
            <person name="Gonzalez J."/>
            <person name="Henrissat B."/>
            <person name="Kuo A."/>
            <person name="Liang C."/>
            <person name="Lipzen A."/>
            <person name="Lutzoni F."/>
            <person name="Magnuson J."/>
            <person name="Mondo S."/>
            <person name="Nolan M."/>
            <person name="Ohm R."/>
            <person name="Pangilinan J."/>
            <person name="Park H.-J."/>
            <person name="Ramirez L."/>
            <person name="Alfaro M."/>
            <person name="Sun H."/>
            <person name="Tritt A."/>
            <person name="Yoshinaga Y."/>
            <person name="Zwiers L.-H."/>
            <person name="Turgeon B."/>
            <person name="Goodwin S."/>
            <person name="Spatafora J."/>
            <person name="Crous P."/>
            <person name="Grigoriev I."/>
        </authorList>
    </citation>
    <scope>NUCLEOTIDE SEQUENCE</scope>
    <source>
        <strain evidence="9">HMLAC05119</strain>
    </source>
</reference>
<gene>
    <name evidence="9" type="ORF">BDU57DRAFT_453234</name>
</gene>
<feature type="region of interest" description="Disordered" evidence="6">
    <location>
        <begin position="322"/>
        <end position="343"/>
    </location>
</feature>
<keyword evidence="2 7" id="KW-0812">Transmembrane</keyword>
<keyword evidence="3 7" id="KW-1133">Transmembrane helix</keyword>
<evidence type="ECO:0000256" key="5">
    <source>
        <dbReference type="ARBA" id="ARBA00038359"/>
    </source>
</evidence>